<dbReference type="AlphaFoldDB" id="A0AAU9PV65"/>
<organism evidence="1 2">
    <name type="scientific">Lactuca virosa</name>
    <dbReference type="NCBI Taxonomy" id="75947"/>
    <lineage>
        <taxon>Eukaryota</taxon>
        <taxon>Viridiplantae</taxon>
        <taxon>Streptophyta</taxon>
        <taxon>Embryophyta</taxon>
        <taxon>Tracheophyta</taxon>
        <taxon>Spermatophyta</taxon>
        <taxon>Magnoliopsida</taxon>
        <taxon>eudicotyledons</taxon>
        <taxon>Gunneridae</taxon>
        <taxon>Pentapetalae</taxon>
        <taxon>asterids</taxon>
        <taxon>campanulids</taxon>
        <taxon>Asterales</taxon>
        <taxon>Asteraceae</taxon>
        <taxon>Cichorioideae</taxon>
        <taxon>Cichorieae</taxon>
        <taxon>Lactucinae</taxon>
        <taxon>Lactuca</taxon>
    </lineage>
</organism>
<evidence type="ECO:0000313" key="1">
    <source>
        <dbReference type="EMBL" id="CAH1454280.1"/>
    </source>
</evidence>
<evidence type="ECO:0000313" key="2">
    <source>
        <dbReference type="Proteomes" id="UP001157418"/>
    </source>
</evidence>
<dbReference type="EMBL" id="CAKMRJ010005745">
    <property type="protein sequence ID" value="CAH1454280.1"/>
    <property type="molecule type" value="Genomic_DNA"/>
</dbReference>
<comment type="caution">
    <text evidence="1">The sequence shown here is derived from an EMBL/GenBank/DDBJ whole genome shotgun (WGS) entry which is preliminary data.</text>
</comment>
<keyword evidence="2" id="KW-1185">Reference proteome</keyword>
<dbReference type="Proteomes" id="UP001157418">
    <property type="component" value="Unassembled WGS sequence"/>
</dbReference>
<proteinExistence type="predicted"/>
<reference evidence="1 2" key="1">
    <citation type="submission" date="2022-01" db="EMBL/GenBank/DDBJ databases">
        <authorList>
            <person name="Xiong W."/>
            <person name="Schranz E."/>
        </authorList>
    </citation>
    <scope>NUCLEOTIDE SEQUENCE [LARGE SCALE GENOMIC DNA]</scope>
</reference>
<gene>
    <name evidence="1" type="ORF">LVIROSA_LOCUS39469</name>
</gene>
<protein>
    <submittedName>
        <fullName evidence="1">Uncharacterized protein</fullName>
    </submittedName>
</protein>
<accession>A0AAU9PV65</accession>
<name>A0AAU9PV65_9ASTR</name>
<sequence>MDVSCFILNNCNPIVVGQKISKLRACGNFDVILWRETRSPNRVGSKYVSSCLSTWCTNPDQIKAKLKLNLDTD</sequence>